<organism evidence="1 2">
    <name type="scientific">Pollutimonas bauzanensis</name>
    <dbReference type="NCBI Taxonomy" id="658167"/>
    <lineage>
        <taxon>Bacteria</taxon>
        <taxon>Pseudomonadati</taxon>
        <taxon>Pseudomonadota</taxon>
        <taxon>Betaproteobacteria</taxon>
        <taxon>Burkholderiales</taxon>
        <taxon>Alcaligenaceae</taxon>
        <taxon>Pollutimonas</taxon>
    </lineage>
</organism>
<dbReference type="InterPro" id="IPR027417">
    <property type="entry name" value="P-loop_NTPase"/>
</dbReference>
<dbReference type="EMBL" id="FQXE01000001">
    <property type="protein sequence ID" value="SHG79446.1"/>
    <property type="molecule type" value="Genomic_DNA"/>
</dbReference>
<dbReference type="NCBIfam" id="NF033429">
    <property type="entry name" value="ImuA_translesion"/>
    <property type="match status" value="1"/>
</dbReference>
<reference evidence="1 2" key="1">
    <citation type="submission" date="2016-11" db="EMBL/GenBank/DDBJ databases">
        <authorList>
            <person name="Jaros S."/>
            <person name="Januszkiewicz K."/>
            <person name="Wedrychowicz H."/>
        </authorList>
    </citation>
    <scope>NUCLEOTIDE SEQUENCE [LARGE SCALE GENOMIC DNA]</scope>
    <source>
        <strain evidence="1 2">CGMCC 1.10190</strain>
    </source>
</reference>
<dbReference type="PIRSF" id="PIRSF037290">
    <property type="entry name" value="UCP037290"/>
    <property type="match status" value="1"/>
</dbReference>
<protein>
    <submittedName>
        <fullName evidence="1">Protein ImuA</fullName>
    </submittedName>
</protein>
<dbReference type="InterPro" id="IPR047610">
    <property type="entry name" value="ImuA_translesion"/>
</dbReference>
<dbReference type="Gene3D" id="3.40.50.300">
    <property type="entry name" value="P-loop containing nucleotide triphosphate hydrolases"/>
    <property type="match status" value="1"/>
</dbReference>
<sequence length="238" mass="26028">MLDEDISPPPERIHPALWRASQLSCAPGCYADTGFAAVSAELPGGGWPLGNLIDILVRQPGVGELQLLRPALLRLGRRPIMLVQPPHLPQTAAWASWGGPPSCLLWARPQRPADALWTAEQVLRSSAFGALLLWQDAVRSPTLRRLQLAAQESDTLFVLVRPQTAASQASPAPLRLLLQPARPGLNVSILKRRGGTHEGPIELRLYPDTRFPEFEHAIMDRRASVAREPGHAVPELAH</sequence>
<keyword evidence="2" id="KW-1185">Reference proteome</keyword>
<dbReference type="InterPro" id="IPR017166">
    <property type="entry name" value="UCP037290"/>
</dbReference>
<dbReference type="AlphaFoldDB" id="A0A1M5MQD3"/>
<evidence type="ECO:0000313" key="2">
    <source>
        <dbReference type="Proteomes" id="UP000184226"/>
    </source>
</evidence>
<dbReference type="RefSeq" id="WP_073101258.1">
    <property type="nucleotide sequence ID" value="NZ_FQXE01000001.1"/>
</dbReference>
<dbReference type="OrthoDB" id="9811176at2"/>
<name>A0A1M5MQD3_9BURK</name>
<dbReference type="Proteomes" id="UP000184226">
    <property type="component" value="Unassembled WGS sequence"/>
</dbReference>
<evidence type="ECO:0000313" key="1">
    <source>
        <dbReference type="EMBL" id="SHG79446.1"/>
    </source>
</evidence>
<dbReference type="SUPFAM" id="SSF52540">
    <property type="entry name" value="P-loop containing nucleoside triphosphate hydrolases"/>
    <property type="match status" value="1"/>
</dbReference>
<dbReference type="STRING" id="658167.SAMN04488135_101288"/>
<accession>A0A1M5MQD3</accession>
<proteinExistence type="predicted"/>
<gene>
    <name evidence="1" type="ORF">SAMN04488135_101288</name>
</gene>